<keyword evidence="2" id="KW-0597">Phosphoprotein</keyword>
<keyword evidence="6" id="KW-1185">Reference proteome</keyword>
<dbReference type="SMART" id="SM00850">
    <property type="entry name" value="LytTR"/>
    <property type="match status" value="1"/>
</dbReference>
<dbReference type="SUPFAM" id="SSF52172">
    <property type="entry name" value="CheY-like"/>
    <property type="match status" value="1"/>
</dbReference>
<sequence>MRLVALLRQLSAEAGGAEPGEAAATMPRAEVVGEAGDADAALARLADTPCDLVLLDIALPGRDGLRTAAALRSMDQAPQVVFVTAHAEHALAAFDLDATDYLTKPVRRDRLQAALLRVTRRLGREAAPVAAASGDALPASTPAAAGDALSFSHRGRVQRVPLDEILSLKAEQKYVRLSSRTQGQWLLDESLSELEPRLGPGFLRVHRNAIVARGAVRALERGSDTAGPLLDGENWVVRLSDGQVLAVSRRQVAAVREALR</sequence>
<dbReference type="InterPro" id="IPR007492">
    <property type="entry name" value="LytTR_DNA-bd_dom"/>
</dbReference>
<evidence type="ECO:0000313" key="5">
    <source>
        <dbReference type="EMBL" id="MEK8050235.1"/>
    </source>
</evidence>
<dbReference type="SMART" id="SM00448">
    <property type="entry name" value="REC"/>
    <property type="match status" value="1"/>
</dbReference>
<dbReference type="PROSITE" id="PS50930">
    <property type="entry name" value="HTH_LYTTR"/>
    <property type="match status" value="1"/>
</dbReference>
<dbReference type="PROSITE" id="PS50110">
    <property type="entry name" value="RESPONSE_REGULATORY"/>
    <property type="match status" value="1"/>
</dbReference>
<comment type="caution">
    <text evidence="5">The sequence shown here is derived from an EMBL/GenBank/DDBJ whole genome shotgun (WGS) entry which is preliminary data.</text>
</comment>
<dbReference type="PANTHER" id="PTHR48111">
    <property type="entry name" value="REGULATOR OF RPOS"/>
    <property type="match status" value="1"/>
</dbReference>
<proteinExistence type="predicted"/>
<keyword evidence="1 5" id="KW-0238">DNA-binding</keyword>
<evidence type="ECO:0000256" key="2">
    <source>
        <dbReference type="PROSITE-ProRule" id="PRU00169"/>
    </source>
</evidence>
<dbReference type="InterPro" id="IPR001789">
    <property type="entry name" value="Sig_transdc_resp-reg_receiver"/>
</dbReference>
<organism evidence="5 6">
    <name type="scientific">Pseudaquabacterium inlustre</name>
    <dbReference type="NCBI Taxonomy" id="2984192"/>
    <lineage>
        <taxon>Bacteria</taxon>
        <taxon>Pseudomonadati</taxon>
        <taxon>Pseudomonadota</taxon>
        <taxon>Betaproteobacteria</taxon>
        <taxon>Burkholderiales</taxon>
        <taxon>Sphaerotilaceae</taxon>
        <taxon>Pseudaquabacterium</taxon>
    </lineage>
</organism>
<feature type="domain" description="HTH LytTR-type" evidence="4">
    <location>
        <begin position="149"/>
        <end position="260"/>
    </location>
</feature>
<evidence type="ECO:0000256" key="1">
    <source>
        <dbReference type="ARBA" id="ARBA00023125"/>
    </source>
</evidence>
<dbReference type="Proteomes" id="UP001365405">
    <property type="component" value="Unassembled WGS sequence"/>
</dbReference>
<dbReference type="Gene3D" id="3.40.50.2300">
    <property type="match status" value="1"/>
</dbReference>
<dbReference type="RefSeq" id="WP_341410433.1">
    <property type="nucleotide sequence ID" value="NZ_JBBUTH010000004.1"/>
</dbReference>
<dbReference type="Gene3D" id="2.40.50.1020">
    <property type="entry name" value="LytTr DNA-binding domain"/>
    <property type="match status" value="1"/>
</dbReference>
<protein>
    <submittedName>
        <fullName evidence="5">LytTR family DNA-binding domain-containing protein</fullName>
    </submittedName>
</protein>
<dbReference type="InterPro" id="IPR011006">
    <property type="entry name" value="CheY-like_superfamily"/>
</dbReference>
<dbReference type="Pfam" id="PF00072">
    <property type="entry name" value="Response_reg"/>
    <property type="match status" value="1"/>
</dbReference>
<dbReference type="GO" id="GO:0003677">
    <property type="term" value="F:DNA binding"/>
    <property type="evidence" value="ECO:0007669"/>
    <property type="project" value="UniProtKB-KW"/>
</dbReference>
<evidence type="ECO:0000259" key="4">
    <source>
        <dbReference type="PROSITE" id="PS50930"/>
    </source>
</evidence>
<dbReference type="PANTHER" id="PTHR48111:SF3">
    <property type="entry name" value="TRANSCRIPTIONAL REGULATORY PROTEIN BTSR"/>
    <property type="match status" value="1"/>
</dbReference>
<dbReference type="Pfam" id="PF04397">
    <property type="entry name" value="LytTR"/>
    <property type="match status" value="1"/>
</dbReference>
<feature type="modified residue" description="4-aspartylphosphate" evidence="2">
    <location>
        <position position="56"/>
    </location>
</feature>
<reference evidence="5 6" key="1">
    <citation type="submission" date="2024-04" db="EMBL/GenBank/DDBJ databases">
        <title>Novel species of the genus Ideonella isolated from streams.</title>
        <authorList>
            <person name="Lu H."/>
        </authorList>
    </citation>
    <scope>NUCLEOTIDE SEQUENCE [LARGE SCALE GENOMIC DNA]</scope>
    <source>
        <strain evidence="5 6">DXS22W</strain>
    </source>
</reference>
<dbReference type="InterPro" id="IPR039420">
    <property type="entry name" value="WalR-like"/>
</dbReference>
<name>A0ABU9CIK9_9BURK</name>
<evidence type="ECO:0000259" key="3">
    <source>
        <dbReference type="PROSITE" id="PS50110"/>
    </source>
</evidence>
<feature type="domain" description="Response regulatory" evidence="3">
    <location>
        <begin position="1"/>
        <end position="119"/>
    </location>
</feature>
<accession>A0ABU9CIK9</accession>
<gene>
    <name evidence="5" type="ORF">AACH10_08290</name>
</gene>
<evidence type="ECO:0000313" key="6">
    <source>
        <dbReference type="Proteomes" id="UP001365405"/>
    </source>
</evidence>
<dbReference type="EMBL" id="JBBUTH010000004">
    <property type="protein sequence ID" value="MEK8050235.1"/>
    <property type="molecule type" value="Genomic_DNA"/>
</dbReference>